<sequence>MGPTEALAQPAYELTSKMLNDKQLPLSIPLIAISLSAYGIALAQYQQTVIESKLAFATVDKGQIAPPT</sequence>
<name>A0A545TGT4_9GAMM</name>
<accession>A0A545TGT4</accession>
<organism evidence="2 3">
    <name type="scientific">Aliikangiella marina</name>
    <dbReference type="NCBI Taxonomy" id="1712262"/>
    <lineage>
        <taxon>Bacteria</taxon>
        <taxon>Pseudomonadati</taxon>
        <taxon>Pseudomonadota</taxon>
        <taxon>Gammaproteobacteria</taxon>
        <taxon>Oceanospirillales</taxon>
        <taxon>Pleioneaceae</taxon>
        <taxon>Aliikangiella</taxon>
    </lineage>
</organism>
<reference evidence="2 3" key="1">
    <citation type="submission" date="2019-06" db="EMBL/GenBank/DDBJ databases">
        <title>Draft genome of Aliikangiella marina GYP-15.</title>
        <authorList>
            <person name="Wang G."/>
        </authorList>
    </citation>
    <scope>NUCLEOTIDE SEQUENCE [LARGE SCALE GENOMIC DNA]</scope>
    <source>
        <strain evidence="2 3">GYP-15</strain>
    </source>
</reference>
<keyword evidence="1" id="KW-1133">Transmembrane helix</keyword>
<feature type="transmembrane region" description="Helical" evidence="1">
    <location>
        <begin position="24"/>
        <end position="43"/>
    </location>
</feature>
<keyword evidence="3" id="KW-1185">Reference proteome</keyword>
<keyword evidence="1" id="KW-0812">Transmembrane</keyword>
<protein>
    <submittedName>
        <fullName evidence="2">Uncharacterized protein</fullName>
    </submittedName>
</protein>
<dbReference type="Proteomes" id="UP000317839">
    <property type="component" value="Unassembled WGS sequence"/>
</dbReference>
<keyword evidence="1" id="KW-0472">Membrane</keyword>
<evidence type="ECO:0000256" key="1">
    <source>
        <dbReference type="SAM" id="Phobius"/>
    </source>
</evidence>
<dbReference type="EMBL" id="VIKR01000001">
    <property type="protein sequence ID" value="TQV76437.1"/>
    <property type="molecule type" value="Genomic_DNA"/>
</dbReference>
<dbReference type="RefSeq" id="WP_142887798.1">
    <property type="nucleotide sequence ID" value="NZ_VIKR01000001.1"/>
</dbReference>
<dbReference type="AlphaFoldDB" id="A0A545TGT4"/>
<evidence type="ECO:0000313" key="3">
    <source>
        <dbReference type="Proteomes" id="UP000317839"/>
    </source>
</evidence>
<gene>
    <name evidence="2" type="ORF">FLL45_00275</name>
</gene>
<comment type="caution">
    <text evidence="2">The sequence shown here is derived from an EMBL/GenBank/DDBJ whole genome shotgun (WGS) entry which is preliminary data.</text>
</comment>
<proteinExistence type="predicted"/>
<evidence type="ECO:0000313" key="2">
    <source>
        <dbReference type="EMBL" id="TQV76437.1"/>
    </source>
</evidence>